<evidence type="ECO:0000313" key="1">
    <source>
        <dbReference type="EMBL" id="ABV94998.1"/>
    </source>
</evidence>
<protein>
    <submittedName>
        <fullName evidence="1">Flagellar biosynthesis protein FliH</fullName>
    </submittedName>
</protein>
<dbReference type="KEGG" id="dsh:Dshi_3265"/>
<sequence length="201" mass="22349">MNVLSLEDFFAAPETTSAEATSGTVPSAEIEAARLAGYDAGYQAGWDDALKSSEMEHTHIQAEFARNLEELSFTFFEARRQVCFSLKPLVAALVNHVTPELMRAHFTQLLEQTLLPQIEEQSQTTVDLVCAPEDEALLKELLAQQDRLPVALRTEPTFSQGQVRFALGHETHEVDAAALLENIQRCTTAFFEDLQEEEAHG</sequence>
<proteinExistence type="predicted"/>
<gene>
    <name evidence="1" type="primary">fliH</name>
    <name evidence="1" type="ordered locus">Dshi_3265</name>
</gene>
<dbReference type="AlphaFoldDB" id="A8LMS3"/>
<dbReference type="HOGENOM" id="CLU_120481_0_0_5"/>
<accession>A8LMS3</accession>
<dbReference type="eggNOG" id="COG1317">
    <property type="taxonomic scope" value="Bacteria"/>
</dbReference>
<dbReference type="STRING" id="398580.Dshi_3265"/>
<evidence type="ECO:0000313" key="2">
    <source>
        <dbReference type="Proteomes" id="UP000006833"/>
    </source>
</evidence>
<dbReference type="EMBL" id="CP000830">
    <property type="protein sequence ID" value="ABV94998.1"/>
    <property type="molecule type" value="Genomic_DNA"/>
</dbReference>
<dbReference type="RefSeq" id="WP_012179925.1">
    <property type="nucleotide sequence ID" value="NC_009952.1"/>
</dbReference>
<dbReference type="OrthoDB" id="7870971at2"/>
<dbReference type="Proteomes" id="UP000006833">
    <property type="component" value="Chromosome"/>
</dbReference>
<keyword evidence="1" id="KW-0969">Cilium</keyword>
<keyword evidence="1" id="KW-0282">Flagellum</keyword>
<keyword evidence="1" id="KW-0966">Cell projection</keyword>
<organism evidence="1 2">
    <name type="scientific">Dinoroseobacter shibae (strain DSM 16493 / NCIMB 14021 / DFL 12)</name>
    <dbReference type="NCBI Taxonomy" id="398580"/>
    <lineage>
        <taxon>Bacteria</taxon>
        <taxon>Pseudomonadati</taxon>
        <taxon>Pseudomonadota</taxon>
        <taxon>Alphaproteobacteria</taxon>
        <taxon>Rhodobacterales</taxon>
        <taxon>Roseobacteraceae</taxon>
        <taxon>Dinoroseobacter</taxon>
    </lineage>
</organism>
<name>A8LMS3_DINSH</name>
<keyword evidence="2" id="KW-1185">Reference proteome</keyword>
<reference evidence="2" key="1">
    <citation type="journal article" date="2010" name="ISME J.">
        <title>The complete genome sequence of the algal symbiont Dinoroseobacter shibae: a hitchhiker's guide to life in the sea.</title>
        <authorList>
            <person name="Wagner-Dobler I."/>
            <person name="Ballhausen B."/>
            <person name="Berger M."/>
            <person name="Brinkhoff T."/>
            <person name="Buchholz I."/>
            <person name="Bunk B."/>
            <person name="Cypionka H."/>
            <person name="Daniel R."/>
            <person name="Drepper T."/>
            <person name="Gerdts G."/>
            <person name="Hahnke S."/>
            <person name="Han C."/>
            <person name="Jahn D."/>
            <person name="Kalhoefer D."/>
            <person name="Kiss H."/>
            <person name="Klenk H.P."/>
            <person name="Kyrpides N."/>
            <person name="Liebl W."/>
            <person name="Liesegang H."/>
            <person name="Meincke L."/>
            <person name="Pati A."/>
            <person name="Petersen J."/>
            <person name="Piekarski T."/>
            <person name="Pommerenke C."/>
            <person name="Pradella S."/>
            <person name="Pukall R."/>
            <person name="Rabus R."/>
            <person name="Stackebrandt E."/>
            <person name="Thole S."/>
            <person name="Thompson L."/>
            <person name="Tielen P."/>
            <person name="Tomasch J."/>
            <person name="von Jan M."/>
            <person name="Wanphrut N."/>
            <person name="Wichels A."/>
            <person name="Zech H."/>
            <person name="Simon M."/>
        </authorList>
    </citation>
    <scope>NUCLEOTIDE SEQUENCE [LARGE SCALE GENOMIC DNA]</scope>
    <source>
        <strain evidence="2">DSM 16493 / NCIMB 14021 / DFL 12</strain>
    </source>
</reference>